<dbReference type="EMBL" id="CP009211">
    <property type="protein sequence ID" value="AIJ33581.1"/>
    <property type="molecule type" value="Genomic_DNA"/>
</dbReference>
<protein>
    <recommendedName>
        <fullName evidence="5">YtpA</fullName>
    </recommendedName>
</protein>
<evidence type="ECO:0008006" key="5">
    <source>
        <dbReference type="Google" id="ProtNLM"/>
    </source>
</evidence>
<sequence length="134" mass="14945">MTSSTPAGSSVRAELQPDVDEFIDDLRTFATGSYLNDSDKELWEQPFDPEALPELKKLIEMFLDAVDLLEPAPDATRLISLVTPFYDNLEAFNAKHEYAVLEPEEKAELEDLVRRAAVAIGAEDEAVGELPEFE</sequence>
<dbReference type="Proteomes" id="UP000028780">
    <property type="component" value="Chromosome"/>
</dbReference>
<organism evidence="1 3">
    <name type="scientific">Corynebacterium imitans</name>
    <dbReference type="NCBI Taxonomy" id="156978"/>
    <lineage>
        <taxon>Bacteria</taxon>
        <taxon>Bacillati</taxon>
        <taxon>Actinomycetota</taxon>
        <taxon>Actinomycetes</taxon>
        <taxon>Mycobacteriales</taxon>
        <taxon>Corynebacteriaceae</taxon>
        <taxon>Corynebacterium</taxon>
    </lineage>
</organism>
<keyword evidence="3" id="KW-1185">Reference proteome</keyword>
<evidence type="ECO:0000313" key="1">
    <source>
        <dbReference type="EMBL" id="AIJ33581.1"/>
    </source>
</evidence>
<dbReference type="STRING" id="156978.CIMIT_06445"/>
<name>A0A076NN04_9CORY</name>
<reference evidence="2 4" key="2">
    <citation type="submission" date="2017-06" db="EMBL/GenBank/DDBJ databases">
        <authorList>
            <consortium name="Pathogen Informatics"/>
        </authorList>
    </citation>
    <scope>NUCLEOTIDE SEQUENCE [LARGE SCALE GENOMIC DNA]</scope>
    <source>
        <strain evidence="2 4">NCTC13015</strain>
    </source>
</reference>
<proteinExistence type="predicted"/>
<dbReference type="RefSeq" id="WP_038590636.1">
    <property type="nucleotide sequence ID" value="NZ_CP009211.1"/>
</dbReference>
<reference evidence="1 3" key="1">
    <citation type="submission" date="2014-08" db="EMBL/GenBank/DDBJ databases">
        <title>Complete genome sequence of Corynebacterium imitans DSM 44264, isolated from a five-month-old boy with suspected pharyngeal diphtheria.</title>
        <authorList>
            <person name="Mollmann S."/>
            <person name="Albersmeier A."/>
            <person name="Ruckert C."/>
            <person name="Tauch A."/>
        </authorList>
    </citation>
    <scope>NUCLEOTIDE SEQUENCE [LARGE SCALE GENOMIC DNA]</scope>
    <source>
        <strain evidence="1 3">DSM 44264</strain>
    </source>
</reference>
<dbReference type="HOGENOM" id="CLU_124872_0_0_11"/>
<gene>
    <name evidence="1" type="ORF">CIMIT_06445</name>
    <name evidence="2" type="ORF">SAMEA4535761_01349</name>
</gene>
<dbReference type="OrthoDB" id="4420002at2"/>
<evidence type="ECO:0000313" key="4">
    <source>
        <dbReference type="Proteomes" id="UP000215374"/>
    </source>
</evidence>
<dbReference type="KEGG" id="cii:CIMIT_06445"/>
<dbReference type="Proteomes" id="UP000215374">
    <property type="component" value="Chromosome 1"/>
</dbReference>
<evidence type="ECO:0000313" key="2">
    <source>
        <dbReference type="EMBL" id="SNV72590.1"/>
    </source>
</evidence>
<dbReference type="EMBL" id="LT906467">
    <property type="protein sequence ID" value="SNV72590.1"/>
    <property type="molecule type" value="Genomic_DNA"/>
</dbReference>
<accession>A0A076NN04</accession>
<dbReference type="eggNOG" id="ENOG5031R21">
    <property type="taxonomic scope" value="Bacteria"/>
</dbReference>
<dbReference type="AlphaFoldDB" id="A0A076NN04"/>
<evidence type="ECO:0000313" key="3">
    <source>
        <dbReference type="Proteomes" id="UP000028780"/>
    </source>
</evidence>